<protein>
    <submittedName>
        <fullName evidence="3">Lipopolysaccharide core biosynthesis protein RfaG</fullName>
        <ecNumber evidence="3">2.4.-.-</ecNumber>
    </submittedName>
</protein>
<reference evidence="3 4" key="1">
    <citation type="submission" date="2019-11" db="EMBL/GenBank/DDBJ databases">
        <authorList>
            <person name="Criscuolo A."/>
        </authorList>
    </citation>
    <scope>NUCLEOTIDE SEQUENCE [LARGE SCALE GENOMIC DNA]</scope>
    <source>
        <strain evidence="3">CIP111667</strain>
    </source>
</reference>
<dbReference type="PANTHER" id="PTHR46401:SF2">
    <property type="entry name" value="GLYCOSYLTRANSFERASE WBBK-RELATED"/>
    <property type="match status" value="1"/>
</dbReference>
<dbReference type="Pfam" id="PF00534">
    <property type="entry name" value="Glycos_transf_1"/>
    <property type="match status" value="1"/>
</dbReference>
<accession>A0A7M4DI74</accession>
<keyword evidence="3" id="KW-0328">Glycosyltransferase</keyword>
<sequence>MALRLGFACHWGKDPVHTWSGTPWNLREALRARVDTVDAGVEVPAAMRHGLRLASVRPTATGLRSQWHHKRMAVDLLERDLRRKVTEARADVLLEIQDLGAVETPFLVLQDLSYELLFERFGADFPHFHAIGSRRLDELRRRQEQIYAQASALLPMSQWLASSLQRHGIPVERIRVVNPAMNVPMDTDRPMPVRREGPCLRLLMVGRDFDRKGGPQVVAALNQLQKGWDRDVSLTVVGPSEWPMRGAVPAGVEFLGAQPANRIGPLMDAHDLFVMPSLFEGFGIVFAEALVRGLPCIGRDDCAMPEIIDRETGGRLIRTEEPGELADTIVAALTDDSLYEECGRLAQERAEHYSWGRAAQEVVDVAGRVDAGDAPSG</sequence>
<dbReference type="EMBL" id="CACRYJ010000025">
    <property type="protein sequence ID" value="VZO36638.1"/>
    <property type="molecule type" value="Genomic_DNA"/>
</dbReference>
<evidence type="ECO:0000313" key="3">
    <source>
        <dbReference type="EMBL" id="VZO36638.1"/>
    </source>
</evidence>
<keyword evidence="4" id="KW-1185">Reference proteome</keyword>
<dbReference type="PANTHER" id="PTHR46401">
    <property type="entry name" value="GLYCOSYLTRANSFERASE WBBK-RELATED"/>
    <property type="match status" value="1"/>
</dbReference>
<dbReference type="AlphaFoldDB" id="A0A7M4DI74"/>
<evidence type="ECO:0000259" key="2">
    <source>
        <dbReference type="Pfam" id="PF00534"/>
    </source>
</evidence>
<comment type="caution">
    <text evidence="3">The sequence shown here is derived from an EMBL/GenBank/DDBJ whole genome shotgun (WGS) entry which is preliminary data.</text>
</comment>
<dbReference type="Gene3D" id="3.40.50.2000">
    <property type="entry name" value="Glycogen Phosphorylase B"/>
    <property type="match status" value="2"/>
</dbReference>
<dbReference type="GO" id="GO:0009103">
    <property type="term" value="P:lipopolysaccharide biosynthetic process"/>
    <property type="evidence" value="ECO:0007669"/>
    <property type="project" value="TreeGrafter"/>
</dbReference>
<evidence type="ECO:0000256" key="1">
    <source>
        <dbReference type="ARBA" id="ARBA00022679"/>
    </source>
</evidence>
<dbReference type="CDD" id="cd03801">
    <property type="entry name" value="GT4_PimA-like"/>
    <property type="match status" value="1"/>
</dbReference>
<dbReference type="InterPro" id="IPR001296">
    <property type="entry name" value="Glyco_trans_1"/>
</dbReference>
<name>A0A7M4DI74_9MICO</name>
<proteinExistence type="predicted"/>
<organism evidence="3 4">
    <name type="scientific">Occultella aeris</name>
    <dbReference type="NCBI Taxonomy" id="2761496"/>
    <lineage>
        <taxon>Bacteria</taxon>
        <taxon>Bacillati</taxon>
        <taxon>Actinomycetota</taxon>
        <taxon>Actinomycetes</taxon>
        <taxon>Micrococcales</taxon>
        <taxon>Ruaniaceae</taxon>
        <taxon>Occultella</taxon>
    </lineage>
</organism>
<gene>
    <name evidence="3" type="primary">rfaG</name>
    <name evidence="3" type="ORF">HALOF300_01825</name>
</gene>
<dbReference type="EC" id="2.4.-.-" evidence="3"/>
<dbReference type="SUPFAM" id="SSF53756">
    <property type="entry name" value="UDP-Glycosyltransferase/glycogen phosphorylase"/>
    <property type="match status" value="1"/>
</dbReference>
<dbReference type="GO" id="GO:0016757">
    <property type="term" value="F:glycosyltransferase activity"/>
    <property type="evidence" value="ECO:0007669"/>
    <property type="project" value="UniProtKB-KW"/>
</dbReference>
<evidence type="ECO:0000313" key="4">
    <source>
        <dbReference type="Proteomes" id="UP000419743"/>
    </source>
</evidence>
<dbReference type="Proteomes" id="UP000419743">
    <property type="component" value="Unassembled WGS sequence"/>
</dbReference>
<feature type="domain" description="Glycosyl transferase family 1" evidence="2">
    <location>
        <begin position="202"/>
        <end position="348"/>
    </location>
</feature>
<keyword evidence="1 3" id="KW-0808">Transferase</keyword>